<reference evidence="6 7" key="2">
    <citation type="journal article" date="2016" name="Microb. Ecol.">
        <title>Genome Characteristics of a Novel Type I Methanotroph (Sn10-6) Isolated from a Flooded Indian Rice Field.</title>
        <authorList>
            <person name="Rahalkar M.C."/>
            <person name="Pandit P.S."/>
            <person name="Dhakephalkar P.K."/>
            <person name="Pore S."/>
            <person name="Arora P."/>
            <person name="Kapse N."/>
        </authorList>
    </citation>
    <scope>NUCLEOTIDE SEQUENCE [LARGE SCALE GENOMIC DNA]</scope>
    <source>
        <strain evidence="6 7">Sn10-6</strain>
    </source>
</reference>
<name>A0A0F3IHK5_9GAMM</name>
<evidence type="ECO:0000256" key="4">
    <source>
        <dbReference type="ARBA" id="ARBA00023004"/>
    </source>
</evidence>
<dbReference type="PROSITE" id="PS00550">
    <property type="entry name" value="HEMERYTHRINS"/>
    <property type="match status" value="1"/>
</dbReference>
<dbReference type="RefSeq" id="WP_045779470.1">
    <property type="nucleotide sequence ID" value="NZ_LAJX01000120.1"/>
</dbReference>
<dbReference type="PANTHER" id="PTHR37164">
    <property type="entry name" value="BACTERIOHEMERYTHRIN"/>
    <property type="match status" value="1"/>
</dbReference>
<dbReference type="InterPro" id="IPR050669">
    <property type="entry name" value="Hemerythrin"/>
</dbReference>
<dbReference type="NCBIfam" id="NF033749">
    <property type="entry name" value="bact_hemeryth"/>
    <property type="match status" value="1"/>
</dbReference>
<dbReference type="InterPro" id="IPR012827">
    <property type="entry name" value="Hemerythrin_metal-bd"/>
</dbReference>
<keyword evidence="3" id="KW-0479">Metal-binding</keyword>
<dbReference type="Proteomes" id="UP000033684">
    <property type="component" value="Unassembled WGS sequence"/>
</dbReference>
<dbReference type="AlphaFoldDB" id="A0A0F3IHK5"/>
<keyword evidence="2" id="KW-0561">Oxygen transport</keyword>
<feature type="domain" description="Hemerythrin-like" evidence="5">
    <location>
        <begin position="19"/>
        <end position="123"/>
    </location>
</feature>
<evidence type="ECO:0000256" key="2">
    <source>
        <dbReference type="ARBA" id="ARBA00022621"/>
    </source>
</evidence>
<dbReference type="OrthoDB" id="1122424at2"/>
<dbReference type="GO" id="GO:0005344">
    <property type="term" value="F:oxygen carrier activity"/>
    <property type="evidence" value="ECO:0007669"/>
    <property type="project" value="UniProtKB-KW"/>
</dbReference>
<evidence type="ECO:0000313" key="7">
    <source>
        <dbReference type="Proteomes" id="UP000033684"/>
    </source>
</evidence>
<dbReference type="InterPro" id="IPR012312">
    <property type="entry name" value="Hemerythrin-like"/>
</dbReference>
<dbReference type="PANTHER" id="PTHR37164:SF1">
    <property type="entry name" value="BACTERIOHEMERYTHRIN"/>
    <property type="match status" value="1"/>
</dbReference>
<dbReference type="Pfam" id="PF01814">
    <property type="entry name" value="Hemerythrin"/>
    <property type="match status" value="1"/>
</dbReference>
<dbReference type="SUPFAM" id="SSF47188">
    <property type="entry name" value="Hemerythrin-like"/>
    <property type="match status" value="1"/>
</dbReference>
<evidence type="ECO:0000256" key="1">
    <source>
        <dbReference type="ARBA" id="ARBA00010587"/>
    </source>
</evidence>
<accession>A0A0F3IHK5</accession>
<reference evidence="7" key="1">
    <citation type="submission" date="2015-03" db="EMBL/GenBank/DDBJ databases">
        <title>Draft genome sequence of a novel methanotroph (Sn10-6) isolated from flooded ricefield rhizosphere in India.</title>
        <authorList>
            <person name="Pandit P.S."/>
            <person name="Pore S.D."/>
            <person name="Arora P."/>
            <person name="Kapse N.G."/>
            <person name="Dhakephalkar P.K."/>
            <person name="Rahalkar M.C."/>
        </authorList>
    </citation>
    <scope>NUCLEOTIDE SEQUENCE [LARGE SCALE GENOMIC DNA]</scope>
    <source>
        <strain evidence="7">Sn10-6</strain>
    </source>
</reference>
<protein>
    <submittedName>
        <fullName evidence="6">Bacteriohemerythrin</fullName>
    </submittedName>
</protein>
<dbReference type="InterPro" id="IPR016131">
    <property type="entry name" value="Haemerythrin_Fe_BS"/>
</dbReference>
<dbReference type="InterPro" id="IPR035938">
    <property type="entry name" value="Hemerythrin-like_sf"/>
</dbReference>
<keyword evidence="7" id="KW-1185">Reference proteome</keyword>
<evidence type="ECO:0000256" key="3">
    <source>
        <dbReference type="ARBA" id="ARBA00022723"/>
    </source>
</evidence>
<dbReference type="GO" id="GO:0046872">
    <property type="term" value="F:metal ion binding"/>
    <property type="evidence" value="ECO:0007669"/>
    <property type="project" value="UniProtKB-KW"/>
</dbReference>
<dbReference type="CDD" id="cd12107">
    <property type="entry name" value="Hemerythrin"/>
    <property type="match status" value="1"/>
</dbReference>
<keyword evidence="4" id="KW-0408">Iron</keyword>
<comment type="caution">
    <text evidence="6">The sequence shown here is derived from an EMBL/GenBank/DDBJ whole genome shotgun (WGS) entry which is preliminary data.</text>
</comment>
<dbReference type="PATRIC" id="fig|1632867.3.peg.701"/>
<comment type="similarity">
    <text evidence="1">Belongs to the hemerythrin family.</text>
</comment>
<organism evidence="6 7">
    <name type="scientific">Methylocucumis oryzae</name>
    <dbReference type="NCBI Taxonomy" id="1632867"/>
    <lineage>
        <taxon>Bacteria</taxon>
        <taxon>Pseudomonadati</taxon>
        <taxon>Pseudomonadota</taxon>
        <taxon>Gammaproteobacteria</taxon>
        <taxon>Methylococcales</taxon>
        <taxon>Methylococcaceae</taxon>
        <taxon>Methylocucumis</taxon>
    </lineage>
</organism>
<keyword evidence="2" id="KW-0813">Transport</keyword>
<gene>
    <name evidence="6" type="ORF">VZ94_12385</name>
</gene>
<proteinExistence type="inferred from homology"/>
<dbReference type="Gene3D" id="1.20.120.50">
    <property type="entry name" value="Hemerythrin-like"/>
    <property type="match status" value="1"/>
</dbReference>
<sequence length="132" mass="14493">MALMNWTADQYGTNVGFADEEHKVIFAKLNTLYDLATGGAERSAIGAQLDDLIGYVAEHFAHEEREMQAKGYSAFAPHKAEHDAMVQTCVGLQAKFHAGEADVTDAVGQMVKSWLDKHIPTFDKGYSQTLNS</sequence>
<evidence type="ECO:0000259" key="5">
    <source>
        <dbReference type="Pfam" id="PF01814"/>
    </source>
</evidence>
<evidence type="ECO:0000313" key="6">
    <source>
        <dbReference type="EMBL" id="KJV06275.1"/>
    </source>
</evidence>
<dbReference type="NCBIfam" id="TIGR02481">
    <property type="entry name" value="hemeryth_dom"/>
    <property type="match status" value="1"/>
</dbReference>
<dbReference type="EMBL" id="LAJX01000120">
    <property type="protein sequence ID" value="KJV06275.1"/>
    <property type="molecule type" value="Genomic_DNA"/>
</dbReference>